<dbReference type="GeneID" id="19878240"/>
<reference evidence="2" key="1">
    <citation type="submission" date="2011-03" db="EMBL/GenBank/DDBJ databases">
        <title>The genome sequence of Vavraia culicis strain floridensis.</title>
        <authorList>
            <consortium name="The Broad Institute Genome Sequencing Platform"/>
            <person name="Cuomo C."/>
            <person name="Becnel J."/>
            <person name="Sanscrainte N."/>
            <person name="Young S.K."/>
            <person name="Zeng Q."/>
            <person name="Gargeya S."/>
            <person name="Fitzgerald M."/>
            <person name="Haas B."/>
            <person name="Abouelleil A."/>
            <person name="Alvarado L."/>
            <person name="Arachchi H.M."/>
            <person name="Berlin A."/>
            <person name="Chapman S.B."/>
            <person name="Gearin G."/>
            <person name="Goldberg J."/>
            <person name="Griggs A."/>
            <person name="Gujja S."/>
            <person name="Hansen M."/>
            <person name="Heiman D."/>
            <person name="Howarth C."/>
            <person name="Larimer J."/>
            <person name="Lui A."/>
            <person name="MacDonald P.J.P."/>
            <person name="McCowen C."/>
            <person name="Montmayeur A."/>
            <person name="Murphy C."/>
            <person name="Neiman D."/>
            <person name="Pearson M."/>
            <person name="Priest M."/>
            <person name="Roberts A."/>
            <person name="Saif S."/>
            <person name="Shea T."/>
            <person name="Sisk P."/>
            <person name="Stolte C."/>
            <person name="Sykes S."/>
            <person name="Wortman J."/>
            <person name="Nusbaum C."/>
            <person name="Birren B."/>
        </authorList>
    </citation>
    <scope>NUCLEOTIDE SEQUENCE [LARGE SCALE GENOMIC DNA]</scope>
    <source>
        <strain evidence="2">floridensis</strain>
    </source>
</reference>
<accession>L2GYE2</accession>
<proteinExistence type="predicted"/>
<keyword evidence="2" id="KW-1185">Reference proteome</keyword>
<sequence length="107" mass="12429">MIGHIAFSNGLIKKKYCTGQCDWVQETRLFRFTTRVWLLIAWYSIVQTLLDRTFHVIVAGRASALTFCRFTLSSKVKDAGHGSWPFKRIFTTVLPGRSWYNRCETYG</sequence>
<dbReference type="InParanoid" id="L2GYE2"/>
<dbReference type="AlphaFoldDB" id="L2GYE2"/>
<protein>
    <submittedName>
        <fullName evidence="1">Uncharacterized protein</fullName>
    </submittedName>
</protein>
<dbReference type="VEuPathDB" id="MicrosporidiaDB:VCUG_00353"/>
<evidence type="ECO:0000313" key="2">
    <source>
        <dbReference type="Proteomes" id="UP000011081"/>
    </source>
</evidence>
<gene>
    <name evidence="1" type="ORF">VCUG_00353</name>
</gene>
<dbReference type="RefSeq" id="XP_008073374.1">
    <property type="nucleotide sequence ID" value="XM_008075183.1"/>
</dbReference>
<name>L2GYE2_VAVCU</name>
<organism evidence="1 2">
    <name type="scientific">Vavraia culicis (isolate floridensis)</name>
    <name type="common">Microsporidian parasite</name>
    <dbReference type="NCBI Taxonomy" id="948595"/>
    <lineage>
        <taxon>Eukaryota</taxon>
        <taxon>Fungi</taxon>
        <taxon>Fungi incertae sedis</taxon>
        <taxon>Microsporidia</taxon>
        <taxon>Pleistophoridae</taxon>
        <taxon>Vavraia</taxon>
    </lineage>
</organism>
<dbReference type="EMBL" id="GL877407">
    <property type="protein sequence ID" value="ELA48115.1"/>
    <property type="molecule type" value="Genomic_DNA"/>
</dbReference>
<evidence type="ECO:0000313" key="1">
    <source>
        <dbReference type="EMBL" id="ELA48115.1"/>
    </source>
</evidence>
<dbReference type="Proteomes" id="UP000011081">
    <property type="component" value="Unassembled WGS sequence"/>
</dbReference>
<dbReference type="HOGENOM" id="CLU_2211953_0_0_1"/>